<evidence type="ECO:0000256" key="3">
    <source>
        <dbReference type="ARBA" id="ARBA00022729"/>
    </source>
</evidence>
<feature type="chain" id="PRO_5038664066" evidence="5">
    <location>
        <begin position="23"/>
        <end position="934"/>
    </location>
</feature>
<feature type="compositionally biased region" description="Low complexity" evidence="4">
    <location>
        <begin position="731"/>
        <end position="761"/>
    </location>
</feature>
<reference evidence="8" key="1">
    <citation type="submission" date="2019-07" db="EMBL/GenBank/DDBJ databases">
        <title>Whole genome shotgun sequence of Lactobacillus kefiri NBRC 15888.</title>
        <authorList>
            <person name="Hosoyama A."/>
            <person name="Uohara A."/>
            <person name="Ohji S."/>
            <person name="Ichikawa N."/>
        </authorList>
    </citation>
    <scope>NUCLEOTIDE SEQUENCE [LARGE SCALE GENOMIC DNA]</scope>
    <source>
        <strain evidence="8">NBRC 15888</strain>
    </source>
</reference>
<dbReference type="Gene3D" id="3.20.20.80">
    <property type="entry name" value="Glycosidases"/>
    <property type="match status" value="1"/>
</dbReference>
<dbReference type="Pfam" id="PF19087">
    <property type="entry name" value="DUF5776"/>
    <property type="match status" value="1"/>
</dbReference>
<dbReference type="GeneID" id="71566304"/>
<dbReference type="RefSeq" id="WP_056981470.1">
    <property type="nucleotide sequence ID" value="NZ_BJVK01000029.1"/>
</dbReference>
<dbReference type="Pfam" id="PF24517">
    <property type="entry name" value="CBM96"/>
    <property type="match status" value="1"/>
</dbReference>
<organism evidence="8 9">
    <name type="scientific">Lentilactobacillus kefiri</name>
    <name type="common">Lactobacillus kefiri</name>
    <dbReference type="NCBI Taxonomy" id="33962"/>
    <lineage>
        <taxon>Bacteria</taxon>
        <taxon>Bacillati</taxon>
        <taxon>Bacillota</taxon>
        <taxon>Bacilli</taxon>
        <taxon>Lactobacillales</taxon>
        <taxon>Lactobacillaceae</taxon>
        <taxon>Lentilactobacillus</taxon>
    </lineage>
</organism>
<protein>
    <submittedName>
        <fullName evidence="8">Uncharacterized protein</fullName>
    </submittedName>
</protein>
<accession>A0A511DVY5</accession>
<dbReference type="EMBL" id="BJVK01000029">
    <property type="protein sequence ID" value="GEL29005.1"/>
    <property type="molecule type" value="Genomic_DNA"/>
</dbReference>
<dbReference type="InterPro" id="IPR055372">
    <property type="entry name" value="CBM96"/>
</dbReference>
<evidence type="ECO:0000256" key="2">
    <source>
        <dbReference type="ARBA" id="ARBA00022525"/>
    </source>
</evidence>
<dbReference type="GO" id="GO:0005576">
    <property type="term" value="C:extracellular region"/>
    <property type="evidence" value="ECO:0007669"/>
    <property type="project" value="UniProtKB-SubCell"/>
</dbReference>
<evidence type="ECO:0000256" key="1">
    <source>
        <dbReference type="ARBA" id="ARBA00004613"/>
    </source>
</evidence>
<feature type="domain" description="Carbohydrate-binding module family 96" evidence="7">
    <location>
        <begin position="112"/>
        <end position="259"/>
    </location>
</feature>
<dbReference type="InterPro" id="IPR017853">
    <property type="entry name" value="GH"/>
</dbReference>
<feature type="signal peptide" evidence="5">
    <location>
        <begin position="1"/>
        <end position="22"/>
    </location>
</feature>
<dbReference type="InterPro" id="IPR044081">
    <property type="entry name" value="DUF5776"/>
</dbReference>
<evidence type="ECO:0000313" key="8">
    <source>
        <dbReference type="EMBL" id="GEL29005.1"/>
    </source>
</evidence>
<gene>
    <name evidence="8" type="ORF">LKE01_18250</name>
</gene>
<name>A0A511DVY5_LENKE</name>
<keyword evidence="3 5" id="KW-0732">Signal</keyword>
<sequence>MSFKSSLILSALTFVGVIGLSAGYTSSTKASTNQGNNPISKVATSGFDKKQVLEVNNQPFFYNGVQIRIDKLRDNYGYNMNDIRNAFKQAKSDGFTVVNSQILWSDVQPDKVLKPTDIAYIKNGDDAAKNFTESSTPLKLQNTDSSQSMVYLKYDLSGLDSSKFKAGSLDGVKLRIYAKSDSDSKLNIYGIDKDNSWSKDTTWKTAPYKGDSSKKTVSVSPTYDPIKQENYYDFDVTDFVNSQNAGKVTLALQSQKGSSIEIGGGSQIGNQKAANQPLNETPELSLSSKSNYDYNYLDQIIKAARDADIKLELLWFGSDTTKQVTEHRVPYYVMHDYTMAKDSKGKLIMKKSGPTSTTGQYTFNLDKNDANLQKQEAQSVSDLFNHVAENNKANGSTDTVIGAQMPNEPTTQMSYTEPSTALKSKMNMSSGDFNTWTLWNYTNSLDAAVKNSQYPVWTRVNNAVGDGGSGIIALNEDKRQSSSTNLDAVGLDPYTYDYQKLYDYGHSKPYADRNNIPMVMEDGMGSDSWSWADKNYGPLDAGLRTITALAGGATRNYYDFKSGDGFDLYDKVNADGTFTPHEHDGGKAIDSVRDVNHFVNKIGYDLATKQADGAGGKNMMFFNAVPASGNDFTATKKLNNTDVTYKTDTNKSMGIAIQRDDDDIVLASTLDSNATFTLKNFGKVTSVTYGQYESPQSDKWTQTNGNVTYKKNTDGTYTITVPKYSVVNVSKKTTTPSNNNNNNSNGSSSSNSSSTTPSKPNDNWKPSSPSKADGSTGLPNYAVKEGVVVYATKGLYMYKTANFKKSQRISKFAKATRVNRPAFVVIDYARSNSGSLRYKVRSLKNGKTGYITASRKYVVNAFYQTTPKSRRITVLSPKGINAYKSASLKTKVKHYKKGARLAVKRIVKHKLTTRYQLTNGHFVTAKKTLVIAKK</sequence>
<dbReference type="SUPFAM" id="SSF51445">
    <property type="entry name" value="(Trans)glycosidases"/>
    <property type="match status" value="1"/>
</dbReference>
<feature type="region of interest" description="Disordered" evidence="4">
    <location>
        <begin position="264"/>
        <end position="284"/>
    </location>
</feature>
<evidence type="ECO:0000259" key="6">
    <source>
        <dbReference type="Pfam" id="PF19087"/>
    </source>
</evidence>
<evidence type="ECO:0000256" key="5">
    <source>
        <dbReference type="SAM" id="SignalP"/>
    </source>
</evidence>
<dbReference type="Proteomes" id="UP000321893">
    <property type="component" value="Unassembled WGS sequence"/>
</dbReference>
<comment type="subcellular location">
    <subcellularLocation>
        <location evidence="1">Secreted</location>
    </subcellularLocation>
</comment>
<comment type="caution">
    <text evidence="8">The sequence shown here is derived from an EMBL/GenBank/DDBJ whole genome shotgun (WGS) entry which is preliminary data.</text>
</comment>
<feature type="compositionally biased region" description="Polar residues" evidence="4">
    <location>
        <begin position="272"/>
        <end position="284"/>
    </location>
</feature>
<evidence type="ECO:0000256" key="4">
    <source>
        <dbReference type="SAM" id="MobiDB-lite"/>
    </source>
</evidence>
<keyword evidence="2" id="KW-0964">Secreted</keyword>
<feature type="region of interest" description="Disordered" evidence="4">
    <location>
        <begin position="731"/>
        <end position="778"/>
    </location>
</feature>
<feature type="domain" description="DUF5776" evidence="6">
    <location>
        <begin position="863"/>
        <end position="930"/>
    </location>
</feature>
<evidence type="ECO:0000259" key="7">
    <source>
        <dbReference type="Pfam" id="PF24517"/>
    </source>
</evidence>
<keyword evidence="9" id="KW-1185">Reference proteome</keyword>
<dbReference type="STRING" id="1423764.FC95_GL000792"/>
<proteinExistence type="predicted"/>
<dbReference type="OrthoDB" id="2254877at2"/>
<dbReference type="AlphaFoldDB" id="A0A511DVY5"/>
<evidence type="ECO:0000313" key="9">
    <source>
        <dbReference type="Proteomes" id="UP000321893"/>
    </source>
</evidence>